<dbReference type="PANTHER" id="PTHR43047:SF72">
    <property type="entry name" value="OSMOSENSING HISTIDINE PROTEIN KINASE SLN1"/>
    <property type="match status" value="1"/>
</dbReference>
<evidence type="ECO:0000256" key="1">
    <source>
        <dbReference type="ARBA" id="ARBA00000085"/>
    </source>
</evidence>
<dbReference type="SUPFAM" id="SSF55874">
    <property type="entry name" value="ATPase domain of HSP90 chaperone/DNA topoisomerase II/histidine kinase"/>
    <property type="match status" value="1"/>
</dbReference>
<proteinExistence type="predicted"/>
<sequence length="40" mass="4286">MGLSIVKSIVEHHGGQITVHSKLGHGSIFMVWFPLGGEKA</sequence>
<feature type="domain" description="Histidine kinase/HSP90-like ATPase" evidence="5">
    <location>
        <begin position="1"/>
        <end position="35"/>
    </location>
</feature>
<dbReference type="RefSeq" id="WP_237087285.1">
    <property type="nucleotide sequence ID" value="NZ_CBCRXL010000007.1"/>
</dbReference>
<gene>
    <name evidence="6" type="ORF">P7H09_20910</name>
</gene>
<comment type="caution">
    <text evidence="6">The sequence shown here is derived from an EMBL/GenBank/DDBJ whole genome shotgun (WGS) entry which is preliminary data.</text>
</comment>
<dbReference type="PANTHER" id="PTHR43047">
    <property type="entry name" value="TWO-COMPONENT HISTIDINE PROTEIN KINASE"/>
    <property type="match status" value="1"/>
</dbReference>
<dbReference type="GO" id="GO:0000155">
    <property type="term" value="F:phosphorelay sensor kinase activity"/>
    <property type="evidence" value="ECO:0007669"/>
    <property type="project" value="TreeGrafter"/>
</dbReference>
<keyword evidence="6" id="KW-0547">Nucleotide-binding</keyword>
<dbReference type="Proteomes" id="UP001259239">
    <property type="component" value="Unassembled WGS sequence"/>
</dbReference>
<name>A0AAP5JXN4_9BACL</name>
<evidence type="ECO:0000256" key="3">
    <source>
        <dbReference type="ARBA" id="ARBA00022679"/>
    </source>
</evidence>
<dbReference type="Pfam" id="PF02518">
    <property type="entry name" value="HATPase_c"/>
    <property type="match status" value="1"/>
</dbReference>
<keyword evidence="6" id="KW-0067">ATP-binding</keyword>
<dbReference type="EC" id="2.7.13.3" evidence="2"/>
<protein>
    <recommendedName>
        <fullName evidence="2">histidine kinase</fullName>
        <ecNumber evidence="2">2.7.13.3</ecNumber>
    </recommendedName>
</protein>
<accession>A0AAP5JXN4</accession>
<comment type="catalytic activity">
    <reaction evidence="1">
        <text>ATP + protein L-histidine = ADP + protein N-phospho-L-histidine.</text>
        <dbReference type="EC" id="2.7.13.3"/>
    </reaction>
</comment>
<keyword evidence="4" id="KW-0418">Kinase</keyword>
<dbReference type="Gene3D" id="3.30.565.10">
    <property type="entry name" value="Histidine kinase-like ATPase, C-terminal domain"/>
    <property type="match status" value="1"/>
</dbReference>
<evidence type="ECO:0000256" key="2">
    <source>
        <dbReference type="ARBA" id="ARBA00012438"/>
    </source>
</evidence>
<evidence type="ECO:0000259" key="5">
    <source>
        <dbReference type="Pfam" id="PF02518"/>
    </source>
</evidence>
<dbReference type="GO" id="GO:0005524">
    <property type="term" value="F:ATP binding"/>
    <property type="evidence" value="ECO:0007669"/>
    <property type="project" value="UniProtKB-KW"/>
</dbReference>
<dbReference type="AlphaFoldDB" id="A0AAP5JXN4"/>
<dbReference type="InterPro" id="IPR036890">
    <property type="entry name" value="HATPase_C_sf"/>
</dbReference>
<dbReference type="EMBL" id="JARQGV010000004">
    <property type="protein sequence ID" value="MDT2253628.1"/>
    <property type="molecule type" value="Genomic_DNA"/>
</dbReference>
<organism evidence="6 7">
    <name type="scientific">Paenibacillus larvae</name>
    <dbReference type="NCBI Taxonomy" id="1464"/>
    <lineage>
        <taxon>Bacteria</taxon>
        <taxon>Bacillati</taxon>
        <taxon>Bacillota</taxon>
        <taxon>Bacilli</taxon>
        <taxon>Bacillales</taxon>
        <taxon>Paenibacillaceae</taxon>
        <taxon>Paenibacillus</taxon>
    </lineage>
</organism>
<dbReference type="InterPro" id="IPR003594">
    <property type="entry name" value="HATPase_dom"/>
</dbReference>
<reference evidence="6" key="1">
    <citation type="journal article" date="2023" name="J. Vet. Diagn. Invest.">
        <title>Oxytetracycline-resistant Paenibacillus larvae identified in commercial beekeeping operations in Saskatchewan using pooled honey sampling.</title>
        <authorList>
            <person name="Obshta O."/>
            <person name="Zabrodski M.W."/>
            <person name="Soomro T."/>
            <person name="Wilson G."/>
            <person name="Masood F."/>
            <person name="Thebeau J."/>
            <person name="Silva M.C.B."/>
            <person name="Biganski S."/>
            <person name="Kozii I.V."/>
            <person name="Koziy R.V."/>
            <person name="Raza M.F."/>
            <person name="Jose M.S."/>
            <person name="Simko E."/>
            <person name="Wood S.C."/>
        </authorList>
    </citation>
    <scope>NUCLEOTIDE SEQUENCE</scope>
    <source>
        <strain evidence="6">PL001</strain>
    </source>
</reference>
<reference evidence="6" key="2">
    <citation type="submission" date="2023-03" db="EMBL/GenBank/DDBJ databases">
        <authorList>
            <person name="Obshta O."/>
            <person name="Zabrodski M.W."/>
            <person name="Soomro T."/>
            <person name="Wilson G."/>
            <person name="Masood F."/>
            <person name="Thebeau J."/>
            <person name="Bezerra Da Silva M.C."/>
            <person name="Raza F."/>
            <person name="Biganski S."/>
            <person name="Jose M."/>
            <person name="Camilli M."/>
            <person name="Kozii I.V."/>
            <person name="Kozii R.V."/>
            <person name="Simko E."/>
            <person name="Wood S.C."/>
        </authorList>
    </citation>
    <scope>NUCLEOTIDE SEQUENCE</scope>
    <source>
        <strain evidence="6">PL001</strain>
    </source>
</reference>
<evidence type="ECO:0000313" key="7">
    <source>
        <dbReference type="Proteomes" id="UP001259239"/>
    </source>
</evidence>
<keyword evidence="3" id="KW-0808">Transferase</keyword>
<dbReference type="GO" id="GO:0005886">
    <property type="term" value="C:plasma membrane"/>
    <property type="evidence" value="ECO:0007669"/>
    <property type="project" value="TreeGrafter"/>
</dbReference>
<dbReference type="GO" id="GO:0009927">
    <property type="term" value="F:histidine phosphotransfer kinase activity"/>
    <property type="evidence" value="ECO:0007669"/>
    <property type="project" value="TreeGrafter"/>
</dbReference>
<evidence type="ECO:0000256" key="4">
    <source>
        <dbReference type="ARBA" id="ARBA00022777"/>
    </source>
</evidence>
<evidence type="ECO:0000313" key="6">
    <source>
        <dbReference type="EMBL" id="MDT2253628.1"/>
    </source>
</evidence>